<dbReference type="AlphaFoldDB" id="A0A921ENV5"/>
<dbReference type="InterPro" id="IPR029058">
    <property type="entry name" value="AB_hydrolase_fold"/>
</dbReference>
<keyword evidence="2" id="KW-0378">Hydrolase</keyword>
<comment type="caution">
    <text evidence="2">The sequence shown here is derived from an EMBL/GenBank/DDBJ whole genome shotgun (WGS) entry which is preliminary data.</text>
</comment>
<evidence type="ECO:0000259" key="1">
    <source>
        <dbReference type="Pfam" id="PF00561"/>
    </source>
</evidence>
<dbReference type="Gene3D" id="3.40.50.1820">
    <property type="entry name" value="alpha/beta hydrolase"/>
    <property type="match status" value="2"/>
</dbReference>
<accession>A0A921ENV5</accession>
<reference evidence="2" key="1">
    <citation type="journal article" date="2021" name="PeerJ">
        <title>Extensive microbial diversity within the chicken gut microbiome revealed by metagenomics and culture.</title>
        <authorList>
            <person name="Gilroy R."/>
            <person name="Ravi A."/>
            <person name="Getino M."/>
            <person name="Pursley I."/>
            <person name="Horton D.L."/>
            <person name="Alikhan N.F."/>
            <person name="Baker D."/>
            <person name="Gharbi K."/>
            <person name="Hall N."/>
            <person name="Watson M."/>
            <person name="Adriaenssens E.M."/>
            <person name="Foster-Nyarko E."/>
            <person name="Jarju S."/>
            <person name="Secka A."/>
            <person name="Antonio M."/>
            <person name="Oren A."/>
            <person name="Chaudhuri R.R."/>
            <person name="La Ragione R."/>
            <person name="Hildebrand F."/>
            <person name="Pallen M.J."/>
        </authorList>
    </citation>
    <scope>NUCLEOTIDE SEQUENCE</scope>
    <source>
        <strain evidence="2">ChiGjej3B3-7470</strain>
    </source>
</reference>
<dbReference type="PANTHER" id="PTHR43798:SF5">
    <property type="entry name" value="MONOACYLGLYCEROL LIPASE ABHD6"/>
    <property type="match status" value="1"/>
</dbReference>
<name>A0A921ENV5_9ACTN</name>
<dbReference type="InterPro" id="IPR050266">
    <property type="entry name" value="AB_hydrolase_sf"/>
</dbReference>
<dbReference type="Pfam" id="PF00561">
    <property type="entry name" value="Abhydrolase_1"/>
    <property type="match status" value="1"/>
</dbReference>
<dbReference type="SUPFAM" id="SSF53474">
    <property type="entry name" value="alpha/beta-Hydrolases"/>
    <property type="match status" value="2"/>
</dbReference>
<feature type="domain" description="AB hydrolase-1" evidence="1">
    <location>
        <begin position="27"/>
        <end position="143"/>
    </location>
</feature>
<dbReference type="PANTHER" id="PTHR43798">
    <property type="entry name" value="MONOACYLGLYCEROL LIPASE"/>
    <property type="match status" value="1"/>
</dbReference>
<sequence length="508" mass="55039">MLLTSATIDVDGLQVEALVSDGDPERTFVLVHGLGVSSVYFKPLAEALYPRGRLVLMNLPGFGPTPHPDRALRIGQFAAIARRMAEELNIVDAVWIGHSMGTQVVVEAAAQDPNLASRIVLLDPVVNRHERTAHQIIFRFVQSALREPLPSALASARAFVSCGPRWLIETFPGMLAYPIEERIREVTTDVLIASGSLDTMTPKAWLDELAEAAGGDATVMIVDGAHQAMHTHALDVANLIADPVEAEEPAEEIGSAQEEPLPLPTARELFRDKHLRRVAVKDWAVAVRDQVLSIKPTRPPSTTPNDGVCGKTPVVLLPGILENSRYLRPLAVWLAAQGHPVHRLPALGWNLSGMRASAEKGLTALETLGVEDAVIVAHSKGGLIGKAMLLDPRSRGMLRGMVAVATPFSGSTFSNRLQASFFVRRSPLGLFHPTHPDLTRLATEQEVNAHIVSLSPAFDQMIPGGSHLDGATNVKLNVEGHFQAVRDEGVWEIIHHHVDELAEQPEIA</sequence>
<reference evidence="2" key="2">
    <citation type="submission" date="2021-09" db="EMBL/GenBank/DDBJ databases">
        <authorList>
            <person name="Gilroy R."/>
        </authorList>
    </citation>
    <scope>NUCLEOTIDE SEQUENCE</scope>
    <source>
        <strain evidence="2">ChiGjej3B3-7470</strain>
    </source>
</reference>
<evidence type="ECO:0000313" key="2">
    <source>
        <dbReference type="EMBL" id="HJE51101.1"/>
    </source>
</evidence>
<dbReference type="GO" id="GO:0016020">
    <property type="term" value="C:membrane"/>
    <property type="evidence" value="ECO:0007669"/>
    <property type="project" value="TreeGrafter"/>
</dbReference>
<dbReference type="EMBL" id="DYZF01000089">
    <property type="protein sequence ID" value="HJE51101.1"/>
    <property type="molecule type" value="Genomic_DNA"/>
</dbReference>
<evidence type="ECO:0000313" key="3">
    <source>
        <dbReference type="Proteomes" id="UP000712713"/>
    </source>
</evidence>
<proteinExistence type="predicted"/>
<protein>
    <submittedName>
        <fullName evidence="2">Alpha/beta hydrolase</fullName>
    </submittedName>
</protein>
<dbReference type="Proteomes" id="UP000712713">
    <property type="component" value="Unassembled WGS sequence"/>
</dbReference>
<dbReference type="InterPro" id="IPR000073">
    <property type="entry name" value="AB_hydrolase_1"/>
</dbReference>
<dbReference type="GO" id="GO:0046464">
    <property type="term" value="P:acylglycerol catabolic process"/>
    <property type="evidence" value="ECO:0007669"/>
    <property type="project" value="TreeGrafter"/>
</dbReference>
<dbReference type="GO" id="GO:0047372">
    <property type="term" value="F:monoacylglycerol lipase activity"/>
    <property type="evidence" value="ECO:0007669"/>
    <property type="project" value="TreeGrafter"/>
</dbReference>
<organism evidence="2 3">
    <name type="scientific">Tessaracoccus flavescens</name>
    <dbReference type="NCBI Taxonomy" id="399497"/>
    <lineage>
        <taxon>Bacteria</taxon>
        <taxon>Bacillati</taxon>
        <taxon>Actinomycetota</taxon>
        <taxon>Actinomycetes</taxon>
        <taxon>Propionibacteriales</taxon>
        <taxon>Propionibacteriaceae</taxon>
        <taxon>Tessaracoccus</taxon>
    </lineage>
</organism>
<gene>
    <name evidence="2" type="ORF">K8V15_03845</name>
</gene>